<dbReference type="InterPro" id="IPR037121">
    <property type="entry name" value="Ribosomal_bL25_C"/>
</dbReference>
<dbReference type="Pfam" id="PF14693">
    <property type="entry name" value="Ribosomal_TL5_C"/>
    <property type="match status" value="1"/>
</dbReference>
<evidence type="ECO:0000259" key="6">
    <source>
        <dbReference type="Pfam" id="PF01386"/>
    </source>
</evidence>
<protein>
    <recommendedName>
        <fullName evidence="5">Large ribosomal subunit protein bL25</fullName>
    </recommendedName>
    <alternativeName>
        <fullName evidence="5">General stress protein CTC</fullName>
    </alternativeName>
</protein>
<dbReference type="CDD" id="cd00495">
    <property type="entry name" value="Ribosomal_L25_TL5_CTC"/>
    <property type="match status" value="1"/>
</dbReference>
<evidence type="ECO:0000256" key="2">
    <source>
        <dbReference type="ARBA" id="ARBA00022884"/>
    </source>
</evidence>
<dbReference type="Gene3D" id="2.170.120.20">
    <property type="entry name" value="Ribosomal protein L25, beta domain"/>
    <property type="match status" value="1"/>
</dbReference>
<evidence type="ECO:0000256" key="1">
    <source>
        <dbReference type="ARBA" id="ARBA00022730"/>
    </source>
</evidence>
<gene>
    <name evidence="5 8" type="primary">rplY</name>
    <name evidence="5" type="synonym">ctc</name>
    <name evidence="8" type="ORF">GCM10007907_28190</name>
</gene>
<evidence type="ECO:0000313" key="8">
    <source>
        <dbReference type="EMBL" id="GLR14029.1"/>
    </source>
</evidence>
<comment type="caution">
    <text evidence="8">The sequence shown here is derived from an EMBL/GenBank/DDBJ whole genome shotgun (WGS) entry which is preliminary data.</text>
</comment>
<dbReference type="InterPro" id="IPR020056">
    <property type="entry name" value="Rbsml_bL25/Gln-tRNA_synth_N"/>
</dbReference>
<dbReference type="SUPFAM" id="SSF50715">
    <property type="entry name" value="Ribosomal protein L25-like"/>
    <property type="match status" value="1"/>
</dbReference>
<proteinExistence type="inferred from homology"/>
<name>A0ABQ5YJB6_9NEIS</name>
<keyword evidence="3 5" id="KW-0689">Ribosomal protein</keyword>
<feature type="domain" description="Large ribosomal subunit protein bL25 L25" evidence="6">
    <location>
        <begin position="7"/>
        <end position="92"/>
    </location>
</feature>
<dbReference type="HAMAP" id="MF_01336">
    <property type="entry name" value="Ribosomal_bL25"/>
    <property type="match status" value="1"/>
</dbReference>
<dbReference type="Gene3D" id="2.40.240.10">
    <property type="entry name" value="Ribosomal Protein L25, Chain P"/>
    <property type="match status" value="1"/>
</dbReference>
<dbReference type="PANTHER" id="PTHR33284">
    <property type="entry name" value="RIBOSOMAL PROTEIN L25/GLN-TRNA SYNTHETASE, ANTI-CODON-BINDING DOMAIN-CONTAINING PROTEIN"/>
    <property type="match status" value="1"/>
</dbReference>
<evidence type="ECO:0000259" key="7">
    <source>
        <dbReference type="Pfam" id="PF14693"/>
    </source>
</evidence>
<dbReference type="PANTHER" id="PTHR33284:SF1">
    <property type="entry name" value="RIBOSOMAL PROTEIN L25_GLN-TRNA SYNTHETASE, ANTI-CODON-BINDING DOMAIN-CONTAINING PROTEIN"/>
    <property type="match status" value="1"/>
</dbReference>
<keyword evidence="4 5" id="KW-0687">Ribonucleoprotein</keyword>
<keyword evidence="2 5" id="KW-0694">RNA-binding</keyword>
<keyword evidence="1 5" id="KW-0699">rRNA-binding</keyword>
<dbReference type="NCBIfam" id="NF004130">
    <property type="entry name" value="PRK05618.1-5"/>
    <property type="match status" value="1"/>
</dbReference>
<evidence type="ECO:0000256" key="4">
    <source>
        <dbReference type="ARBA" id="ARBA00023274"/>
    </source>
</evidence>
<organism evidence="8 9">
    <name type="scientific">Chitinimonas prasina</name>
    <dbReference type="NCBI Taxonomy" id="1434937"/>
    <lineage>
        <taxon>Bacteria</taxon>
        <taxon>Pseudomonadati</taxon>
        <taxon>Pseudomonadota</taxon>
        <taxon>Betaproteobacteria</taxon>
        <taxon>Neisseriales</taxon>
        <taxon>Chitinibacteraceae</taxon>
        <taxon>Chitinimonas</taxon>
    </lineage>
</organism>
<dbReference type="RefSeq" id="WP_308447039.1">
    <property type="nucleotide sequence ID" value="NZ_BSOG01000003.1"/>
</dbReference>
<accession>A0ABQ5YJB6</accession>
<dbReference type="NCBIfam" id="TIGR00731">
    <property type="entry name" value="bL25_bact_ctc"/>
    <property type="match status" value="1"/>
</dbReference>
<dbReference type="NCBIfam" id="NF004128">
    <property type="entry name" value="PRK05618.1-2"/>
    <property type="match status" value="1"/>
</dbReference>
<dbReference type="GO" id="GO:0005840">
    <property type="term" value="C:ribosome"/>
    <property type="evidence" value="ECO:0007669"/>
    <property type="project" value="UniProtKB-KW"/>
</dbReference>
<dbReference type="InterPro" id="IPR029751">
    <property type="entry name" value="Ribosomal_L25_dom"/>
</dbReference>
<dbReference type="HAMAP" id="MF_01334">
    <property type="entry name" value="Ribosomal_bL25_CTC"/>
    <property type="match status" value="1"/>
</dbReference>
<feature type="domain" description="Large ribosomal subunit protein bL25 beta" evidence="7">
    <location>
        <begin position="100"/>
        <end position="187"/>
    </location>
</feature>
<keyword evidence="9" id="KW-1185">Reference proteome</keyword>
<dbReference type="Proteomes" id="UP001156706">
    <property type="component" value="Unassembled WGS sequence"/>
</dbReference>
<dbReference type="InterPro" id="IPR011035">
    <property type="entry name" value="Ribosomal_bL25/Gln-tRNA_synth"/>
</dbReference>
<comment type="subunit">
    <text evidence="5">Part of the 50S ribosomal subunit; part of the 5S rRNA/L5/L18/L25 subcomplex. Contacts the 5S rRNA. Binds to the 5S rRNA independently of L5 and L18.</text>
</comment>
<evidence type="ECO:0000313" key="9">
    <source>
        <dbReference type="Proteomes" id="UP001156706"/>
    </source>
</evidence>
<dbReference type="InterPro" id="IPR020930">
    <property type="entry name" value="Ribosomal_uL5_bac-type"/>
</dbReference>
<comment type="similarity">
    <text evidence="5">Belongs to the bacterial ribosomal protein bL25 family. CTC subfamily.</text>
</comment>
<dbReference type="NCBIfam" id="NF004612">
    <property type="entry name" value="PRK05943.1"/>
    <property type="match status" value="1"/>
</dbReference>
<dbReference type="InterPro" id="IPR020055">
    <property type="entry name" value="Ribosomal_bL25_short"/>
</dbReference>
<dbReference type="InterPro" id="IPR001021">
    <property type="entry name" value="Ribosomal_bL25_long"/>
</dbReference>
<reference evidence="9" key="1">
    <citation type="journal article" date="2019" name="Int. J. Syst. Evol. Microbiol.">
        <title>The Global Catalogue of Microorganisms (GCM) 10K type strain sequencing project: providing services to taxonomists for standard genome sequencing and annotation.</title>
        <authorList>
            <consortium name="The Broad Institute Genomics Platform"/>
            <consortium name="The Broad Institute Genome Sequencing Center for Infectious Disease"/>
            <person name="Wu L."/>
            <person name="Ma J."/>
        </authorList>
    </citation>
    <scope>NUCLEOTIDE SEQUENCE [LARGE SCALE GENOMIC DNA]</scope>
    <source>
        <strain evidence="9">NBRC 110044</strain>
    </source>
</reference>
<evidence type="ECO:0000256" key="5">
    <source>
        <dbReference type="HAMAP-Rule" id="MF_01334"/>
    </source>
</evidence>
<comment type="function">
    <text evidence="5">This is one of the proteins that binds to the 5S RNA in the ribosome where it forms part of the central protuberance.</text>
</comment>
<dbReference type="Pfam" id="PF01386">
    <property type="entry name" value="Ribosomal_L25p"/>
    <property type="match status" value="1"/>
</dbReference>
<dbReference type="InterPro" id="IPR020057">
    <property type="entry name" value="Ribosomal_bL25_b-dom"/>
</dbReference>
<dbReference type="EMBL" id="BSOG01000003">
    <property type="protein sequence ID" value="GLR14029.1"/>
    <property type="molecule type" value="Genomic_DNA"/>
</dbReference>
<evidence type="ECO:0000256" key="3">
    <source>
        <dbReference type="ARBA" id="ARBA00022980"/>
    </source>
</evidence>
<sequence length="199" mass="21448">MTIEVIANKRVEQGTGASRRLRRAGKVPGIIYGAGQEPVAVVLDHNNLYHAMQQETFHASILSLNVDGKTESVLLRDAQYHPWKQIVMHVDFQRVDPNAKLHTKVPFHFINADVAPGVKLGGGIVSHVMNDADVSCLPGQLPEFIEVDLKDLQAGHSIHLSDLTLPAGVEFVALKHGDNATVATILSVRGAATEESAAA</sequence>